<name>A0AAN6MH05_9PEZI</name>
<dbReference type="AlphaFoldDB" id="A0AAN6MH05"/>
<keyword evidence="2" id="KW-0732">Signal</keyword>
<organism evidence="3 4">
    <name type="scientific">Staphylotrichum tortipilum</name>
    <dbReference type="NCBI Taxonomy" id="2831512"/>
    <lineage>
        <taxon>Eukaryota</taxon>
        <taxon>Fungi</taxon>
        <taxon>Dikarya</taxon>
        <taxon>Ascomycota</taxon>
        <taxon>Pezizomycotina</taxon>
        <taxon>Sordariomycetes</taxon>
        <taxon>Sordariomycetidae</taxon>
        <taxon>Sordariales</taxon>
        <taxon>Chaetomiaceae</taxon>
        <taxon>Staphylotrichum</taxon>
    </lineage>
</organism>
<evidence type="ECO:0000313" key="4">
    <source>
        <dbReference type="Proteomes" id="UP001303889"/>
    </source>
</evidence>
<sequence length="235" mass="24596">MPSLVATLPLLASILAVAGAAELPLTPRPSYPPSTPPALYQPPSIFKLTQVPSGPTVTGTATNPEKCSQVAARITPQLTAKPSYPPSLKLMADKMGGIDQDTCGDMDFNSKFKSADPGDLNRFTQARYTTFIVPIWAKIHQLWSACGEETRKMQAIAQDPCYRWALELSKSSNASVGGAAGPQDKGKPGVDNKKVDGPTGNIKISDLEAGGSSVSSTAAVGALGTLALLWIAVMV</sequence>
<evidence type="ECO:0000256" key="2">
    <source>
        <dbReference type="SAM" id="SignalP"/>
    </source>
</evidence>
<accession>A0AAN6MH05</accession>
<proteinExistence type="predicted"/>
<protein>
    <submittedName>
        <fullName evidence="3">Uncharacterized protein</fullName>
    </submittedName>
</protein>
<evidence type="ECO:0000256" key="1">
    <source>
        <dbReference type="SAM" id="MobiDB-lite"/>
    </source>
</evidence>
<comment type="caution">
    <text evidence="3">The sequence shown here is derived from an EMBL/GenBank/DDBJ whole genome shotgun (WGS) entry which is preliminary data.</text>
</comment>
<keyword evidence="4" id="KW-1185">Reference proteome</keyword>
<feature type="compositionally biased region" description="Basic and acidic residues" evidence="1">
    <location>
        <begin position="184"/>
        <end position="196"/>
    </location>
</feature>
<gene>
    <name evidence="3" type="ORF">C8A05DRAFT_17599</name>
</gene>
<feature type="chain" id="PRO_5042998818" evidence="2">
    <location>
        <begin position="21"/>
        <end position="235"/>
    </location>
</feature>
<evidence type="ECO:0000313" key="3">
    <source>
        <dbReference type="EMBL" id="KAK3900044.1"/>
    </source>
</evidence>
<dbReference type="EMBL" id="MU855711">
    <property type="protein sequence ID" value="KAK3900044.1"/>
    <property type="molecule type" value="Genomic_DNA"/>
</dbReference>
<reference evidence="3" key="2">
    <citation type="submission" date="2023-05" db="EMBL/GenBank/DDBJ databases">
        <authorList>
            <consortium name="Lawrence Berkeley National Laboratory"/>
            <person name="Steindorff A."/>
            <person name="Hensen N."/>
            <person name="Bonometti L."/>
            <person name="Westerberg I."/>
            <person name="Brannstrom I.O."/>
            <person name="Guillou S."/>
            <person name="Cros-Aarteil S."/>
            <person name="Calhoun S."/>
            <person name="Haridas S."/>
            <person name="Kuo A."/>
            <person name="Mondo S."/>
            <person name="Pangilinan J."/>
            <person name="Riley R."/>
            <person name="Labutti K."/>
            <person name="Andreopoulos B."/>
            <person name="Lipzen A."/>
            <person name="Chen C."/>
            <person name="Yanf M."/>
            <person name="Daum C."/>
            <person name="Ng V."/>
            <person name="Clum A."/>
            <person name="Ohm R."/>
            <person name="Martin F."/>
            <person name="Silar P."/>
            <person name="Natvig D."/>
            <person name="Lalanne C."/>
            <person name="Gautier V."/>
            <person name="Ament-Velasquez S.L."/>
            <person name="Kruys A."/>
            <person name="Hutchinson M.I."/>
            <person name="Powell A.J."/>
            <person name="Barry K."/>
            <person name="Miller A.N."/>
            <person name="Grigoriev I.V."/>
            <person name="Debuchy R."/>
            <person name="Gladieux P."/>
            <person name="Thoren M.H."/>
            <person name="Johannesson H."/>
        </authorList>
    </citation>
    <scope>NUCLEOTIDE SEQUENCE</scope>
    <source>
        <strain evidence="3">CBS 103.79</strain>
    </source>
</reference>
<feature type="signal peptide" evidence="2">
    <location>
        <begin position="1"/>
        <end position="20"/>
    </location>
</feature>
<feature type="region of interest" description="Disordered" evidence="1">
    <location>
        <begin position="173"/>
        <end position="198"/>
    </location>
</feature>
<reference evidence="3" key="1">
    <citation type="journal article" date="2023" name="Mol. Phylogenet. Evol.">
        <title>Genome-scale phylogeny and comparative genomics of the fungal order Sordariales.</title>
        <authorList>
            <person name="Hensen N."/>
            <person name="Bonometti L."/>
            <person name="Westerberg I."/>
            <person name="Brannstrom I.O."/>
            <person name="Guillou S."/>
            <person name="Cros-Aarteil S."/>
            <person name="Calhoun S."/>
            <person name="Haridas S."/>
            <person name="Kuo A."/>
            <person name="Mondo S."/>
            <person name="Pangilinan J."/>
            <person name="Riley R."/>
            <person name="LaButti K."/>
            <person name="Andreopoulos B."/>
            <person name="Lipzen A."/>
            <person name="Chen C."/>
            <person name="Yan M."/>
            <person name="Daum C."/>
            <person name="Ng V."/>
            <person name="Clum A."/>
            <person name="Steindorff A."/>
            <person name="Ohm R.A."/>
            <person name="Martin F."/>
            <person name="Silar P."/>
            <person name="Natvig D.O."/>
            <person name="Lalanne C."/>
            <person name="Gautier V."/>
            <person name="Ament-Velasquez S.L."/>
            <person name="Kruys A."/>
            <person name="Hutchinson M.I."/>
            <person name="Powell A.J."/>
            <person name="Barry K."/>
            <person name="Miller A.N."/>
            <person name="Grigoriev I.V."/>
            <person name="Debuchy R."/>
            <person name="Gladieux P."/>
            <person name="Hiltunen Thoren M."/>
            <person name="Johannesson H."/>
        </authorList>
    </citation>
    <scope>NUCLEOTIDE SEQUENCE</scope>
    <source>
        <strain evidence="3">CBS 103.79</strain>
    </source>
</reference>
<dbReference type="Proteomes" id="UP001303889">
    <property type="component" value="Unassembled WGS sequence"/>
</dbReference>